<organism evidence="1 2">
    <name type="scientific">Candidatus Fischerbacteria bacterium RBG_13_37_8</name>
    <dbReference type="NCBI Taxonomy" id="1817863"/>
    <lineage>
        <taxon>Bacteria</taxon>
        <taxon>Candidatus Fischeribacteriota</taxon>
    </lineage>
</organism>
<proteinExistence type="predicted"/>
<evidence type="ECO:0000313" key="2">
    <source>
        <dbReference type="Proteomes" id="UP000178943"/>
    </source>
</evidence>
<gene>
    <name evidence="1" type="ORF">A2Y62_10535</name>
</gene>
<dbReference type="Gene3D" id="2.60.40.10">
    <property type="entry name" value="Immunoglobulins"/>
    <property type="match status" value="1"/>
</dbReference>
<dbReference type="InterPro" id="IPR013783">
    <property type="entry name" value="Ig-like_fold"/>
</dbReference>
<dbReference type="AlphaFoldDB" id="A0A1F5VQZ0"/>
<sequence>MLKDKNKFALCAKGQLAICRENIQKRGLEIGKIEMIDISLFGYKGFIYFGYQINEVYLIEVKNNINIEKIEEFKARMRMKSEITKPLQDDGYQATIKVLKVPEVIEAESLFWLTASIQNKGNSIWNALGSENGKYQINVSYHWLNKKGEILLYDGMRTPLPEDIYPGEEILVDVLIQSPEIPGNYLLRIDLVQEMVTWFESRGSLPAELEFKITSK</sequence>
<dbReference type="STRING" id="1817863.A2Y62_10535"/>
<protein>
    <recommendedName>
        <fullName evidence="3">Intracellular proteinase inhibitor BsuPI domain-containing protein</fullName>
    </recommendedName>
</protein>
<accession>A0A1F5VQZ0</accession>
<dbReference type="EMBL" id="MFGW01000102">
    <property type="protein sequence ID" value="OGF65854.1"/>
    <property type="molecule type" value="Genomic_DNA"/>
</dbReference>
<dbReference type="Proteomes" id="UP000178943">
    <property type="component" value="Unassembled WGS sequence"/>
</dbReference>
<evidence type="ECO:0008006" key="3">
    <source>
        <dbReference type="Google" id="ProtNLM"/>
    </source>
</evidence>
<comment type="caution">
    <text evidence="1">The sequence shown here is derived from an EMBL/GenBank/DDBJ whole genome shotgun (WGS) entry which is preliminary data.</text>
</comment>
<name>A0A1F5VQZ0_9BACT</name>
<reference evidence="1 2" key="1">
    <citation type="journal article" date="2016" name="Nat. Commun.">
        <title>Thousands of microbial genomes shed light on interconnected biogeochemical processes in an aquifer system.</title>
        <authorList>
            <person name="Anantharaman K."/>
            <person name="Brown C.T."/>
            <person name="Hug L.A."/>
            <person name="Sharon I."/>
            <person name="Castelle C.J."/>
            <person name="Probst A.J."/>
            <person name="Thomas B.C."/>
            <person name="Singh A."/>
            <person name="Wilkins M.J."/>
            <person name="Karaoz U."/>
            <person name="Brodie E.L."/>
            <person name="Williams K.H."/>
            <person name="Hubbard S.S."/>
            <person name="Banfield J.F."/>
        </authorList>
    </citation>
    <scope>NUCLEOTIDE SEQUENCE [LARGE SCALE GENOMIC DNA]</scope>
</reference>
<evidence type="ECO:0000313" key="1">
    <source>
        <dbReference type="EMBL" id="OGF65854.1"/>
    </source>
</evidence>